<dbReference type="RefSeq" id="WP_123223324.1">
    <property type="nucleotide sequence ID" value="NZ_RJSF01000040.1"/>
</dbReference>
<dbReference type="NCBIfam" id="NF006056">
    <property type="entry name" value="PRK08204.1"/>
    <property type="match status" value="1"/>
</dbReference>
<protein>
    <recommendedName>
        <fullName evidence="2">Amidohydrolase-related domain-containing protein</fullName>
    </recommendedName>
</protein>
<reference evidence="3 4" key="1">
    <citation type="submission" date="2018-11" db="EMBL/GenBank/DDBJ databases">
        <authorList>
            <person name="Li F."/>
        </authorList>
    </citation>
    <scope>NUCLEOTIDE SEQUENCE [LARGE SCALE GENOMIC DNA]</scope>
    <source>
        <strain evidence="3 4">Gsoil 818</strain>
    </source>
</reference>
<gene>
    <name evidence="3" type="ORF">EFL26_13265</name>
</gene>
<evidence type="ECO:0000313" key="3">
    <source>
        <dbReference type="EMBL" id="RNM13916.1"/>
    </source>
</evidence>
<dbReference type="GO" id="GO:0016810">
    <property type="term" value="F:hydrolase activity, acting on carbon-nitrogen (but not peptide) bonds"/>
    <property type="evidence" value="ECO:0007669"/>
    <property type="project" value="InterPro"/>
</dbReference>
<dbReference type="InterPro" id="IPR032466">
    <property type="entry name" value="Metal_Hydrolase"/>
</dbReference>
<dbReference type="InterPro" id="IPR011059">
    <property type="entry name" value="Metal-dep_hydrolase_composite"/>
</dbReference>
<organism evidence="3 4">
    <name type="scientific">Nocardioides pocheonensis</name>
    <dbReference type="NCBI Taxonomy" id="661485"/>
    <lineage>
        <taxon>Bacteria</taxon>
        <taxon>Bacillati</taxon>
        <taxon>Actinomycetota</taxon>
        <taxon>Actinomycetes</taxon>
        <taxon>Propionibacteriales</taxon>
        <taxon>Nocardioidaceae</taxon>
        <taxon>Nocardioides</taxon>
    </lineage>
</organism>
<dbReference type="SUPFAM" id="SSF51338">
    <property type="entry name" value="Composite domain of metallo-dependent hydrolases"/>
    <property type="match status" value="1"/>
</dbReference>
<dbReference type="PANTHER" id="PTHR43794:SF11">
    <property type="entry name" value="AMIDOHYDROLASE-RELATED DOMAIN-CONTAINING PROTEIN"/>
    <property type="match status" value="1"/>
</dbReference>
<keyword evidence="1" id="KW-0378">Hydrolase</keyword>
<dbReference type="Gene3D" id="2.30.40.10">
    <property type="entry name" value="Urease, subunit C, domain 1"/>
    <property type="match status" value="1"/>
</dbReference>
<dbReference type="Gene3D" id="3.20.20.140">
    <property type="entry name" value="Metal-dependent hydrolases"/>
    <property type="match status" value="1"/>
</dbReference>
<proteinExistence type="predicted"/>
<name>A0A3N0GNW9_9ACTN</name>
<accession>A0A3N0GNW9</accession>
<evidence type="ECO:0000259" key="2">
    <source>
        <dbReference type="Pfam" id="PF01979"/>
    </source>
</evidence>
<dbReference type="PANTHER" id="PTHR43794">
    <property type="entry name" value="AMINOHYDROLASE SSNA-RELATED"/>
    <property type="match status" value="1"/>
</dbReference>
<sequence length="473" mass="49572">MATQRTLVRGGHVVSMDPDIGELPHGDVLIEDGVIVAVAPSLGEVDAEVIDASGHIVAPGLIDTHRHTWQTQMRALCADWTLTDYLFGVRFSVSPAYAPEDVHLGNLLGAVDALESGVTTILDFSHCNNTPEHADAAVTGLLDAGIRAVFGYGFFESSPMAPPHFAEHSARLKDFERVADEYFSSPSGLVTLGVALTEVGVIPLSATAAEVAVARERSAIQVTHTGCVWGLPNGIHELDAAGLIGPDQVHVHCNTLTEDEWQILARRGAKVSISVETELNMGMGRPAFAACERHGIAPTLSCDIISLNTGDLFAQLRQGLGFKRWADAEAINLSGGDPERVSTTALEALRWSTVNAADAIGLGDRIGSLTPGKQADLIVVGGPGTSQHPVVDAAGTLIFQTTTSDVRTVLVAGRMVKRDGAMAGVDLPALLGRADASAADVLARVRAAVPVLPPVPPGGFRVIRDMASANLTA</sequence>
<dbReference type="AlphaFoldDB" id="A0A3N0GNW9"/>
<dbReference type="OrthoDB" id="3189065at2"/>
<evidence type="ECO:0000313" key="4">
    <source>
        <dbReference type="Proteomes" id="UP000279994"/>
    </source>
</evidence>
<dbReference type="InterPro" id="IPR050287">
    <property type="entry name" value="MTA/SAH_deaminase"/>
</dbReference>
<dbReference type="SUPFAM" id="SSF51556">
    <property type="entry name" value="Metallo-dependent hydrolases"/>
    <property type="match status" value="1"/>
</dbReference>
<feature type="domain" description="Amidohydrolase-related" evidence="2">
    <location>
        <begin position="56"/>
        <end position="416"/>
    </location>
</feature>
<comment type="caution">
    <text evidence="3">The sequence shown here is derived from an EMBL/GenBank/DDBJ whole genome shotgun (WGS) entry which is preliminary data.</text>
</comment>
<dbReference type="InterPro" id="IPR006680">
    <property type="entry name" value="Amidohydro-rel"/>
</dbReference>
<dbReference type="Proteomes" id="UP000279994">
    <property type="component" value="Unassembled WGS sequence"/>
</dbReference>
<dbReference type="Pfam" id="PF01979">
    <property type="entry name" value="Amidohydro_1"/>
    <property type="match status" value="1"/>
</dbReference>
<dbReference type="EMBL" id="RJSF01000040">
    <property type="protein sequence ID" value="RNM13916.1"/>
    <property type="molecule type" value="Genomic_DNA"/>
</dbReference>
<evidence type="ECO:0000256" key="1">
    <source>
        <dbReference type="ARBA" id="ARBA00022801"/>
    </source>
</evidence>
<keyword evidence="4" id="KW-1185">Reference proteome</keyword>